<organism evidence="14 15">
    <name type="scientific">Blomia tropicalis</name>
    <name type="common">Mite</name>
    <dbReference type="NCBI Taxonomy" id="40697"/>
    <lineage>
        <taxon>Eukaryota</taxon>
        <taxon>Metazoa</taxon>
        <taxon>Ecdysozoa</taxon>
        <taxon>Arthropoda</taxon>
        <taxon>Chelicerata</taxon>
        <taxon>Arachnida</taxon>
        <taxon>Acari</taxon>
        <taxon>Acariformes</taxon>
        <taxon>Sarcoptiformes</taxon>
        <taxon>Astigmata</taxon>
        <taxon>Glycyphagoidea</taxon>
        <taxon>Echimyopodidae</taxon>
        <taxon>Blomia</taxon>
    </lineage>
</organism>
<dbReference type="GO" id="GO:0042802">
    <property type="term" value="F:identical protein binding"/>
    <property type="evidence" value="ECO:0007669"/>
    <property type="project" value="TreeGrafter"/>
</dbReference>
<dbReference type="Gene3D" id="3.40.50.300">
    <property type="entry name" value="P-loop containing nucleotide triphosphate hydrolases"/>
    <property type="match status" value="1"/>
</dbReference>
<evidence type="ECO:0000259" key="12">
    <source>
        <dbReference type="Pfam" id="PF00117"/>
    </source>
</evidence>
<feature type="compositionally biased region" description="Low complexity" evidence="11">
    <location>
        <begin position="574"/>
        <end position="584"/>
    </location>
</feature>
<dbReference type="CDD" id="cd03113">
    <property type="entry name" value="CTPS_N"/>
    <property type="match status" value="1"/>
</dbReference>
<keyword evidence="3 10" id="KW-0436">Ligase</keyword>
<dbReference type="NCBIfam" id="NF003792">
    <property type="entry name" value="PRK05380.1"/>
    <property type="match status" value="1"/>
</dbReference>
<dbReference type="InterPro" id="IPR033828">
    <property type="entry name" value="GATase1_CTP_Synthase"/>
</dbReference>
<evidence type="ECO:0000256" key="11">
    <source>
        <dbReference type="SAM" id="MobiDB-lite"/>
    </source>
</evidence>
<dbReference type="EC" id="6.3.4.2" evidence="10"/>
<evidence type="ECO:0000256" key="10">
    <source>
        <dbReference type="RuleBase" id="RU810713"/>
    </source>
</evidence>
<dbReference type="SUPFAM" id="SSF52540">
    <property type="entry name" value="P-loop containing nucleoside triphosphate hydrolases"/>
    <property type="match status" value="1"/>
</dbReference>
<dbReference type="GO" id="GO:0005737">
    <property type="term" value="C:cytoplasm"/>
    <property type="evidence" value="ECO:0007669"/>
    <property type="project" value="TreeGrafter"/>
</dbReference>
<dbReference type="Gene3D" id="3.40.50.880">
    <property type="match status" value="1"/>
</dbReference>
<evidence type="ECO:0000256" key="4">
    <source>
        <dbReference type="ARBA" id="ARBA00022741"/>
    </source>
</evidence>
<dbReference type="InterPro" id="IPR017926">
    <property type="entry name" value="GATASE"/>
</dbReference>
<name>A0A9Q0M2A1_BLOTA</name>
<dbReference type="GO" id="GO:0044210">
    <property type="term" value="P:'de novo' CTP biosynthetic process"/>
    <property type="evidence" value="ECO:0007669"/>
    <property type="project" value="UniProtKB-UniRule"/>
</dbReference>
<dbReference type="Pfam" id="PF06418">
    <property type="entry name" value="CTP_synth_N"/>
    <property type="match status" value="1"/>
</dbReference>
<keyword evidence="15" id="KW-1185">Reference proteome</keyword>
<evidence type="ECO:0000259" key="13">
    <source>
        <dbReference type="Pfam" id="PF06418"/>
    </source>
</evidence>
<dbReference type="PANTHER" id="PTHR11550">
    <property type="entry name" value="CTP SYNTHASE"/>
    <property type="match status" value="1"/>
</dbReference>
<keyword evidence="4 10" id="KW-0547">Nucleotide-binding</keyword>
<proteinExistence type="inferred from homology"/>
<comment type="catalytic activity">
    <reaction evidence="9 10">
        <text>UTP + L-glutamine + ATP + H2O = CTP + L-glutamate + ADP + phosphate + 2 H(+)</text>
        <dbReference type="Rhea" id="RHEA:26426"/>
        <dbReference type="ChEBI" id="CHEBI:15377"/>
        <dbReference type="ChEBI" id="CHEBI:15378"/>
        <dbReference type="ChEBI" id="CHEBI:29985"/>
        <dbReference type="ChEBI" id="CHEBI:30616"/>
        <dbReference type="ChEBI" id="CHEBI:37563"/>
        <dbReference type="ChEBI" id="CHEBI:43474"/>
        <dbReference type="ChEBI" id="CHEBI:46398"/>
        <dbReference type="ChEBI" id="CHEBI:58359"/>
        <dbReference type="ChEBI" id="CHEBI:456216"/>
        <dbReference type="EC" id="6.3.4.2"/>
    </reaction>
</comment>
<evidence type="ECO:0000256" key="9">
    <source>
        <dbReference type="ARBA" id="ARBA00047781"/>
    </source>
</evidence>
<dbReference type="Proteomes" id="UP001142055">
    <property type="component" value="Chromosome 3"/>
</dbReference>
<evidence type="ECO:0000256" key="5">
    <source>
        <dbReference type="ARBA" id="ARBA00022840"/>
    </source>
</evidence>
<evidence type="ECO:0000256" key="6">
    <source>
        <dbReference type="ARBA" id="ARBA00022962"/>
    </source>
</evidence>
<dbReference type="InterPro" id="IPR027417">
    <property type="entry name" value="P-loop_NTPase"/>
</dbReference>
<sequence length="598" mass="66996">MKYILVTGGVISGIGKGVVSSSCGTLLKSMGFRVTAIKIDPYINIDASLFSPYEHGEVFVLDDGGEVDLDLGNYERFLDIKLHRDNNITTGKIYRQVIERERRGDYLGKTVQIIPHITNEIMDWVLRVAKIPVDEHGSGKIGDEPEICIIELGGTIGDIEGMPFVEAFRQFARKVGPENFCCVHVSLVPKPKATGELKTKPTQVSVKELRALGLSPDLIICRSEEAINAEVREKISNYCHVECEQVICLSDQSSIYRVPLELEKQGLIKYFYQKFQLPNAMPIPPRGFLYKWKKLAERHDNMNKTITIALVGKYTRLEDSYASVIKSLQHSALAINRKLIISYIEGTNLEEATKESQPKQYYDSWKALCEANGLIVPGGFGDRGIEGKILAIKHAREKKIPFLGVCLGYQCAVLELCRNVLNMRDAESHEQNKDSPNAVIIEMPEHTNCDLGGTMRVGRRETIFVIKGGIIHKLYGNVDRIYERHRHRYEVNPEMVPKLESAGMMFVGRDTTGERMEIMELKDHPYFVGVQFHPEYTSRPLKPSPPYYGLLLAAANKLTTYLAGKSNDFPGEGSTTTSTNTSDTDVSEGESTDNCCKS</sequence>
<dbReference type="OrthoDB" id="1739076at2759"/>
<comment type="function">
    <text evidence="8">Catalyzes the ATP-dependent amination of UTP to CTP with either L-glutamine or ammonia as the source of nitrogen. Constitutes the rate-limiting enzyme in the synthesis of cytosine nucleotides.</text>
</comment>
<gene>
    <name evidence="14" type="ORF">RDWZM_007297</name>
</gene>
<dbReference type="NCBIfam" id="TIGR00337">
    <property type="entry name" value="PyrG"/>
    <property type="match status" value="1"/>
</dbReference>
<dbReference type="EMBL" id="JAPWDV010000003">
    <property type="protein sequence ID" value="KAJ6216140.1"/>
    <property type="molecule type" value="Genomic_DNA"/>
</dbReference>
<feature type="domain" description="CTP synthase N-terminal" evidence="13">
    <location>
        <begin position="2"/>
        <end position="277"/>
    </location>
</feature>
<dbReference type="CDD" id="cd01746">
    <property type="entry name" value="GATase1_CTP_Synthase"/>
    <property type="match status" value="1"/>
</dbReference>
<dbReference type="SUPFAM" id="SSF52317">
    <property type="entry name" value="Class I glutamine amidotransferase-like"/>
    <property type="match status" value="1"/>
</dbReference>
<dbReference type="Pfam" id="PF00117">
    <property type="entry name" value="GATase"/>
    <property type="match status" value="1"/>
</dbReference>
<dbReference type="GO" id="GO:0005524">
    <property type="term" value="F:ATP binding"/>
    <property type="evidence" value="ECO:0007669"/>
    <property type="project" value="UniProtKB-KW"/>
</dbReference>
<dbReference type="AlphaFoldDB" id="A0A9Q0M2A1"/>
<comment type="pathway">
    <text evidence="1 10">Pyrimidine metabolism; CTP biosynthesis via de novo pathway; CTP from UDP: step 2/2.</text>
</comment>
<dbReference type="OMA" id="EFNNAYR"/>
<comment type="similarity">
    <text evidence="2 10">Belongs to the CTP synthase family.</text>
</comment>
<keyword evidence="5 10" id="KW-0067">ATP-binding</keyword>
<feature type="region of interest" description="Disordered" evidence="11">
    <location>
        <begin position="567"/>
        <end position="598"/>
    </location>
</feature>
<evidence type="ECO:0000313" key="15">
    <source>
        <dbReference type="Proteomes" id="UP001142055"/>
    </source>
</evidence>
<dbReference type="FunFam" id="3.40.50.300:FF:000207">
    <property type="entry name" value="CTP synthase"/>
    <property type="match status" value="1"/>
</dbReference>
<keyword evidence="6 10" id="KW-0315">Glutamine amidotransferase</keyword>
<dbReference type="InterPro" id="IPR029062">
    <property type="entry name" value="Class_I_gatase-like"/>
</dbReference>
<dbReference type="InterPro" id="IPR017456">
    <property type="entry name" value="CTP_synthase_N"/>
</dbReference>
<comment type="caution">
    <text evidence="14">The sequence shown here is derived from an EMBL/GenBank/DDBJ whole genome shotgun (WGS) entry which is preliminary data.</text>
</comment>
<evidence type="ECO:0000256" key="3">
    <source>
        <dbReference type="ARBA" id="ARBA00022598"/>
    </source>
</evidence>
<dbReference type="PANTHER" id="PTHR11550:SF0">
    <property type="entry name" value="CTP SYNTHASE-RELATED"/>
    <property type="match status" value="1"/>
</dbReference>
<dbReference type="GO" id="GO:0003883">
    <property type="term" value="F:CTP synthase activity"/>
    <property type="evidence" value="ECO:0007669"/>
    <property type="project" value="UniProtKB-UniRule"/>
</dbReference>
<dbReference type="GO" id="GO:0097268">
    <property type="term" value="C:cytoophidium"/>
    <property type="evidence" value="ECO:0007669"/>
    <property type="project" value="TreeGrafter"/>
</dbReference>
<dbReference type="PROSITE" id="PS51273">
    <property type="entry name" value="GATASE_TYPE_1"/>
    <property type="match status" value="1"/>
</dbReference>
<evidence type="ECO:0000256" key="1">
    <source>
        <dbReference type="ARBA" id="ARBA00005171"/>
    </source>
</evidence>
<dbReference type="GO" id="GO:0019856">
    <property type="term" value="P:pyrimidine nucleobase biosynthetic process"/>
    <property type="evidence" value="ECO:0007669"/>
    <property type="project" value="TreeGrafter"/>
</dbReference>
<protein>
    <recommendedName>
        <fullName evidence="10">CTP synthase</fullName>
        <ecNumber evidence="10">6.3.4.2</ecNumber>
    </recommendedName>
    <alternativeName>
        <fullName evidence="10">UTP--ammonia ligase</fullName>
    </alternativeName>
</protein>
<feature type="domain" description="Glutamine amidotransferase" evidence="12">
    <location>
        <begin position="318"/>
        <end position="545"/>
    </location>
</feature>
<keyword evidence="7 10" id="KW-0665">Pyrimidine biosynthesis</keyword>
<dbReference type="InterPro" id="IPR004468">
    <property type="entry name" value="CTP_synthase"/>
</dbReference>
<evidence type="ECO:0000256" key="7">
    <source>
        <dbReference type="ARBA" id="ARBA00022975"/>
    </source>
</evidence>
<reference evidence="14" key="1">
    <citation type="submission" date="2022-12" db="EMBL/GenBank/DDBJ databases">
        <title>Genome assemblies of Blomia tropicalis.</title>
        <authorList>
            <person name="Cui Y."/>
        </authorList>
    </citation>
    <scope>NUCLEOTIDE SEQUENCE</scope>
    <source>
        <tissue evidence="14">Adult mites</tissue>
    </source>
</reference>
<evidence type="ECO:0000256" key="8">
    <source>
        <dbReference type="ARBA" id="ARBA00037348"/>
    </source>
</evidence>
<evidence type="ECO:0000313" key="14">
    <source>
        <dbReference type="EMBL" id="KAJ6216140.1"/>
    </source>
</evidence>
<accession>A0A9Q0M2A1</accession>
<evidence type="ECO:0000256" key="2">
    <source>
        <dbReference type="ARBA" id="ARBA00007533"/>
    </source>
</evidence>
<dbReference type="FunFam" id="3.40.50.880:FF:000005">
    <property type="entry name" value="CTP synthase"/>
    <property type="match status" value="1"/>
</dbReference>